<reference evidence="14" key="1">
    <citation type="submission" date="2013-05" db="EMBL/GenBank/DDBJ databases">
        <authorList>
            <person name="Yim A.K.Y."/>
            <person name="Chan T.F."/>
            <person name="Ji K.M."/>
            <person name="Liu X.Y."/>
            <person name="Zhou J.W."/>
            <person name="Li R.Q."/>
            <person name="Yang K.Y."/>
            <person name="Li J."/>
            <person name="Li M."/>
            <person name="Law P.T.W."/>
            <person name="Wu Y.L."/>
            <person name="Cai Z.L."/>
            <person name="Qin H."/>
            <person name="Bao Y."/>
            <person name="Leung R.K.K."/>
            <person name="Ng P.K.S."/>
            <person name="Zou J."/>
            <person name="Zhong X.J."/>
            <person name="Ran P.X."/>
            <person name="Zhong N.S."/>
            <person name="Liu Z.G."/>
            <person name="Tsui S.K.W."/>
        </authorList>
    </citation>
    <scope>NUCLEOTIDE SEQUENCE</scope>
    <source>
        <strain evidence="14">Derf</strain>
        <tissue evidence="14">Whole organism</tissue>
    </source>
</reference>
<dbReference type="PANTHER" id="PTHR32510:SF3">
    <property type="entry name" value="TRANSMEMBRANE PROTEIN 98"/>
    <property type="match status" value="1"/>
</dbReference>
<evidence type="ECO:0000256" key="1">
    <source>
        <dbReference type="ARBA" id="ARBA00004401"/>
    </source>
</evidence>
<keyword evidence="6" id="KW-1003">Cell membrane</keyword>
<feature type="region of interest" description="Disordered" evidence="12">
    <location>
        <begin position="245"/>
        <end position="283"/>
    </location>
</feature>
<organism evidence="14 15">
    <name type="scientific">Dermatophagoides farinae</name>
    <name type="common">American house dust mite</name>
    <dbReference type="NCBI Taxonomy" id="6954"/>
    <lineage>
        <taxon>Eukaryota</taxon>
        <taxon>Metazoa</taxon>
        <taxon>Ecdysozoa</taxon>
        <taxon>Arthropoda</taxon>
        <taxon>Chelicerata</taxon>
        <taxon>Arachnida</taxon>
        <taxon>Acari</taxon>
        <taxon>Acariformes</taxon>
        <taxon>Sarcoptiformes</taxon>
        <taxon>Astigmata</taxon>
        <taxon>Psoroptidia</taxon>
        <taxon>Analgoidea</taxon>
        <taxon>Pyroglyphidae</taxon>
        <taxon>Dermatophagoidinae</taxon>
        <taxon>Dermatophagoides</taxon>
    </lineage>
</organism>
<accession>A0A922HFB1</accession>
<feature type="transmembrane region" description="Helical" evidence="13">
    <location>
        <begin position="12"/>
        <end position="34"/>
    </location>
</feature>
<comment type="caution">
    <text evidence="14">The sequence shown here is derived from an EMBL/GenBank/DDBJ whole genome shotgun (WGS) entry which is preliminary data.</text>
</comment>
<evidence type="ECO:0000256" key="9">
    <source>
        <dbReference type="ARBA" id="ARBA00022824"/>
    </source>
</evidence>
<evidence type="ECO:0000256" key="11">
    <source>
        <dbReference type="ARBA" id="ARBA00023136"/>
    </source>
</evidence>
<evidence type="ECO:0000256" key="12">
    <source>
        <dbReference type="SAM" id="MobiDB-lite"/>
    </source>
</evidence>
<dbReference type="Gene3D" id="1.20.1410.10">
    <property type="entry name" value="I/LWEQ domain"/>
    <property type="match status" value="1"/>
</dbReference>
<dbReference type="EMBL" id="ASGP02000009">
    <property type="protein sequence ID" value="KAH9491089.1"/>
    <property type="molecule type" value="Genomic_DNA"/>
</dbReference>
<evidence type="ECO:0000313" key="14">
    <source>
        <dbReference type="EMBL" id="KAH9491089.1"/>
    </source>
</evidence>
<dbReference type="InterPro" id="IPR029668">
    <property type="entry name" value="TMEM98"/>
</dbReference>
<proteinExistence type="inferred from homology"/>
<dbReference type="AlphaFoldDB" id="A0A922HFB1"/>
<keyword evidence="11 13" id="KW-0472">Membrane</keyword>
<keyword evidence="9" id="KW-0256">Endoplasmic reticulum</keyword>
<sequence>MDEVESIENIVIIAIIILLVVFAGSLIALIIICYQRGNYLNKGDFFFRTKSSFHHFNDDDTRFGLDHTHLISPKGFSVSNVKRVGKKNGNITAANMELDDVRLHPNIDQILSNTQWVDDATGLIPHCLALLKGCHHLTERLVAATMSAMPRFTETEQRMKLFEIGRVAPTISARVDDVVEAMYPPLDPRLLESRCLSLLLSVSRLAIVIIYTCAIRGKWIDDELKGLELQLKILHEVGQTLLVNGDDAHKPPIQNDNNPDTESNNAGNNNQQIDGSNKVESIQ</sequence>
<evidence type="ECO:0000256" key="7">
    <source>
        <dbReference type="ARBA" id="ARBA00022525"/>
    </source>
</evidence>
<keyword evidence="10 13" id="KW-1133">Transmembrane helix</keyword>
<dbReference type="PANTHER" id="PTHR32510">
    <property type="entry name" value="TRANSMEMBRANE PROTEIN 98"/>
    <property type="match status" value="1"/>
</dbReference>
<dbReference type="GO" id="GO:0005886">
    <property type="term" value="C:plasma membrane"/>
    <property type="evidence" value="ECO:0007669"/>
    <property type="project" value="UniProtKB-SubCell"/>
</dbReference>
<evidence type="ECO:0000256" key="6">
    <source>
        <dbReference type="ARBA" id="ARBA00022475"/>
    </source>
</evidence>
<evidence type="ECO:0000256" key="3">
    <source>
        <dbReference type="ARBA" id="ARBA00004648"/>
    </source>
</evidence>
<comment type="similarity">
    <text evidence="4">Belongs to the TMEM98 family.</text>
</comment>
<dbReference type="Proteomes" id="UP000790347">
    <property type="component" value="Unassembled WGS sequence"/>
</dbReference>
<evidence type="ECO:0000256" key="5">
    <source>
        <dbReference type="ARBA" id="ARBA00014380"/>
    </source>
</evidence>
<evidence type="ECO:0000256" key="4">
    <source>
        <dbReference type="ARBA" id="ARBA00011024"/>
    </source>
</evidence>
<comment type="subcellular location">
    <subcellularLocation>
        <location evidence="1">Cell membrane</location>
        <topology evidence="1">Single-pass type II membrane protein</topology>
    </subcellularLocation>
    <subcellularLocation>
        <location evidence="3">Endoplasmic reticulum membrane</location>
        <topology evidence="3">Single-pass type II membrane protein</topology>
    </subcellularLocation>
    <subcellularLocation>
        <location evidence="2">Secreted</location>
        <location evidence="2">Extracellular exosome</location>
    </subcellularLocation>
</comment>
<dbReference type="GO" id="GO:0005789">
    <property type="term" value="C:endoplasmic reticulum membrane"/>
    <property type="evidence" value="ECO:0007669"/>
    <property type="project" value="UniProtKB-SubCell"/>
</dbReference>
<evidence type="ECO:0000256" key="2">
    <source>
        <dbReference type="ARBA" id="ARBA00004550"/>
    </source>
</evidence>
<gene>
    <name evidence="14" type="primary">TMEM98</name>
    <name evidence="14" type="ORF">DERF_015826</name>
</gene>
<evidence type="ECO:0000256" key="8">
    <source>
        <dbReference type="ARBA" id="ARBA00022692"/>
    </source>
</evidence>
<evidence type="ECO:0000256" key="10">
    <source>
        <dbReference type="ARBA" id="ARBA00022989"/>
    </source>
</evidence>
<name>A0A922HFB1_DERFA</name>
<keyword evidence="15" id="KW-1185">Reference proteome</keyword>
<evidence type="ECO:0000313" key="15">
    <source>
        <dbReference type="Proteomes" id="UP000790347"/>
    </source>
</evidence>
<keyword evidence="7" id="KW-0964">Secreted</keyword>
<keyword evidence="8 13" id="KW-0812">Transmembrane</keyword>
<feature type="compositionally biased region" description="Polar residues" evidence="12">
    <location>
        <begin position="254"/>
        <end position="283"/>
    </location>
</feature>
<protein>
    <recommendedName>
        <fullName evidence="5">Transmembrane protein 98</fullName>
    </recommendedName>
</protein>
<evidence type="ECO:0000256" key="13">
    <source>
        <dbReference type="SAM" id="Phobius"/>
    </source>
</evidence>
<dbReference type="GO" id="GO:0005576">
    <property type="term" value="C:extracellular region"/>
    <property type="evidence" value="ECO:0007669"/>
    <property type="project" value="UniProtKB-SubCell"/>
</dbReference>
<reference evidence="14" key="2">
    <citation type="journal article" date="2022" name="Res Sq">
        <title>Comparative Genomics Reveals Insights into the Divergent Evolution of Astigmatic Mites and Household Pest Adaptations.</title>
        <authorList>
            <person name="Xiong Q."/>
            <person name="Wan A.T.-Y."/>
            <person name="Liu X.-Y."/>
            <person name="Fung C.S.-H."/>
            <person name="Xiao X."/>
            <person name="Malainual N."/>
            <person name="Hou J."/>
            <person name="Wang L."/>
            <person name="Wang M."/>
            <person name="Yang K."/>
            <person name="Cui Y."/>
            <person name="Leung E."/>
            <person name="Nong W."/>
            <person name="Shin S.-K."/>
            <person name="Au S."/>
            <person name="Jeong K.Y."/>
            <person name="Chew F.T."/>
            <person name="Hui J."/>
            <person name="Leung T.F."/>
            <person name="Tungtrongchitr A."/>
            <person name="Zhong N."/>
            <person name="Liu Z."/>
            <person name="Tsui S."/>
        </authorList>
    </citation>
    <scope>NUCLEOTIDE SEQUENCE</scope>
    <source>
        <strain evidence="14">Derf</strain>
        <tissue evidence="14">Whole organism</tissue>
    </source>
</reference>